<name>A0A2Z3I2C8_9CAUL</name>
<accession>A0A2Z3I2C8</accession>
<dbReference type="GO" id="GO:0009253">
    <property type="term" value="P:peptidoglycan catabolic process"/>
    <property type="evidence" value="ECO:0007669"/>
    <property type="project" value="InterPro"/>
</dbReference>
<feature type="chain" id="PRO_5016288812" description="N-acetylmuramoyl-L-alanine amidase" evidence="4">
    <location>
        <begin position="29"/>
        <end position="393"/>
    </location>
</feature>
<dbReference type="PANTHER" id="PTHR30404:SF0">
    <property type="entry name" value="N-ACETYLMURAMOYL-L-ALANINE AMIDASE AMIC"/>
    <property type="match status" value="1"/>
</dbReference>
<dbReference type="Pfam" id="PF01520">
    <property type="entry name" value="Amidase_3"/>
    <property type="match status" value="1"/>
</dbReference>
<dbReference type="AlphaFoldDB" id="A0A2Z3I2C8"/>
<dbReference type="CDD" id="cd02696">
    <property type="entry name" value="MurNAc-LAA"/>
    <property type="match status" value="1"/>
</dbReference>
<dbReference type="Gene3D" id="3.40.630.40">
    <property type="entry name" value="Zn-dependent exopeptidases"/>
    <property type="match status" value="1"/>
</dbReference>
<proteinExistence type="predicted"/>
<evidence type="ECO:0000313" key="6">
    <source>
        <dbReference type="EMBL" id="AWM77594.1"/>
    </source>
</evidence>
<dbReference type="EMBL" id="CP029479">
    <property type="protein sequence ID" value="AWM77594.1"/>
    <property type="molecule type" value="Genomic_DNA"/>
</dbReference>
<evidence type="ECO:0000256" key="2">
    <source>
        <dbReference type="ARBA" id="ARBA00011901"/>
    </source>
</evidence>
<feature type="domain" description="MurNAc-LAA" evidence="5">
    <location>
        <begin position="232"/>
        <end position="381"/>
    </location>
</feature>
<evidence type="ECO:0000259" key="5">
    <source>
        <dbReference type="SMART" id="SM00646"/>
    </source>
</evidence>
<dbReference type="SUPFAM" id="SSF53187">
    <property type="entry name" value="Zn-dependent exopeptidases"/>
    <property type="match status" value="1"/>
</dbReference>
<dbReference type="SMART" id="SM00646">
    <property type="entry name" value="Ami_3"/>
    <property type="match status" value="1"/>
</dbReference>
<reference evidence="7" key="1">
    <citation type="submission" date="2018-05" db="EMBL/GenBank/DDBJ databases">
        <title>Genome sequencing of Phenylobacterium sp. HYN0004.</title>
        <authorList>
            <person name="Yi H."/>
            <person name="Baek C."/>
        </authorList>
    </citation>
    <scope>NUCLEOTIDE SEQUENCE [LARGE SCALE GENOMIC DNA]</scope>
    <source>
        <strain evidence="7">HYN0004</strain>
    </source>
</reference>
<gene>
    <name evidence="6" type="ORF">HYN04_07375</name>
</gene>
<evidence type="ECO:0000313" key="7">
    <source>
        <dbReference type="Proteomes" id="UP000247763"/>
    </source>
</evidence>
<evidence type="ECO:0000256" key="3">
    <source>
        <dbReference type="ARBA" id="ARBA00022801"/>
    </source>
</evidence>
<keyword evidence="7" id="KW-1185">Reference proteome</keyword>
<sequence length="393" mass="41478">MSFRRWIGAFLLAVAGSVLVLAPATALAGDLNAVRLGGDKTATRLVIDLSDEAAGRLVSEAGGKVVVALSGAEIAAPMRGAGQGLVRGWSVAPQAGGARLTIEVAEGVQVRRRFLLPPGDGAPGYRYVIDLAPAAARSASAPAGAQLTSLKTPPPAAAVRKGARSKADARRIVVIDAGHGGKDPGAIGGDRQEKDLTLAAALSLRDRLERTGRYRVVLTRDRDIYVPLDARVQIARKANADLFISLHADSGPDESVRGASVYTLADRAVGRSARLVTRDDWFMKAGYHSDQSVSGILFDLTQRATKNRSATFAQLLLDEVGDELALLRRSHREAGLAVLLAPDVPAVLLEMGFITNPDDQAFLADPASRGRLVAAVASAIETYFRNDLRVATR</sequence>
<dbReference type="InterPro" id="IPR002508">
    <property type="entry name" value="MurNAc-LAA_cat"/>
</dbReference>
<dbReference type="InterPro" id="IPR050695">
    <property type="entry name" value="N-acetylmuramoyl_amidase_3"/>
</dbReference>
<dbReference type="RefSeq" id="WP_110450161.1">
    <property type="nucleotide sequence ID" value="NZ_CP029479.1"/>
</dbReference>
<comment type="catalytic activity">
    <reaction evidence="1">
        <text>Hydrolyzes the link between N-acetylmuramoyl residues and L-amino acid residues in certain cell-wall glycopeptides.</text>
        <dbReference type="EC" id="3.5.1.28"/>
    </reaction>
</comment>
<dbReference type="OrthoDB" id="9806267at2"/>
<dbReference type="GO" id="GO:0008745">
    <property type="term" value="F:N-acetylmuramoyl-L-alanine amidase activity"/>
    <property type="evidence" value="ECO:0007669"/>
    <property type="project" value="UniProtKB-EC"/>
</dbReference>
<dbReference type="GO" id="GO:0030288">
    <property type="term" value="C:outer membrane-bounded periplasmic space"/>
    <property type="evidence" value="ECO:0007669"/>
    <property type="project" value="TreeGrafter"/>
</dbReference>
<dbReference type="Proteomes" id="UP000247763">
    <property type="component" value="Chromosome"/>
</dbReference>
<keyword evidence="3" id="KW-0378">Hydrolase</keyword>
<dbReference type="PANTHER" id="PTHR30404">
    <property type="entry name" value="N-ACETYLMURAMOYL-L-ALANINE AMIDASE"/>
    <property type="match status" value="1"/>
</dbReference>
<evidence type="ECO:0000256" key="1">
    <source>
        <dbReference type="ARBA" id="ARBA00001561"/>
    </source>
</evidence>
<dbReference type="KEGG" id="phb:HYN04_07375"/>
<dbReference type="EC" id="3.5.1.28" evidence="2"/>
<evidence type="ECO:0000256" key="4">
    <source>
        <dbReference type="SAM" id="SignalP"/>
    </source>
</evidence>
<feature type="signal peptide" evidence="4">
    <location>
        <begin position="1"/>
        <end position="28"/>
    </location>
</feature>
<organism evidence="6 7">
    <name type="scientific">Phenylobacterium parvum</name>
    <dbReference type="NCBI Taxonomy" id="2201350"/>
    <lineage>
        <taxon>Bacteria</taxon>
        <taxon>Pseudomonadati</taxon>
        <taxon>Pseudomonadota</taxon>
        <taxon>Alphaproteobacteria</taxon>
        <taxon>Caulobacterales</taxon>
        <taxon>Caulobacteraceae</taxon>
        <taxon>Phenylobacterium</taxon>
    </lineage>
</organism>
<protein>
    <recommendedName>
        <fullName evidence="2">N-acetylmuramoyl-L-alanine amidase</fullName>
        <ecNumber evidence="2">3.5.1.28</ecNumber>
    </recommendedName>
</protein>
<keyword evidence="4" id="KW-0732">Signal</keyword>